<evidence type="ECO:0000313" key="1">
    <source>
        <dbReference type="EMBL" id="MBB5158071.1"/>
    </source>
</evidence>
<proteinExistence type="predicted"/>
<keyword evidence="2" id="KW-1185">Reference proteome</keyword>
<organism evidence="1 2">
    <name type="scientific">Saccharopolyspora phatthalungensis</name>
    <dbReference type="NCBI Taxonomy" id="664693"/>
    <lineage>
        <taxon>Bacteria</taxon>
        <taxon>Bacillati</taxon>
        <taxon>Actinomycetota</taxon>
        <taxon>Actinomycetes</taxon>
        <taxon>Pseudonocardiales</taxon>
        <taxon>Pseudonocardiaceae</taxon>
        <taxon>Saccharopolyspora</taxon>
    </lineage>
</organism>
<gene>
    <name evidence="1" type="ORF">BJ970_005670</name>
</gene>
<sequence length="83" mass="9410">MVESSGVIEQPWTWVECSNWMRMRKRLRLGMSGEKVTLALPPSDVATLTEPQAIELRDELTRRIAELQTRRSCRNVSPGLPGS</sequence>
<protein>
    <submittedName>
        <fullName evidence="1">Uncharacterized protein</fullName>
    </submittedName>
</protein>
<name>A0A840QDQ9_9PSEU</name>
<comment type="caution">
    <text evidence="1">The sequence shown here is derived from an EMBL/GenBank/DDBJ whole genome shotgun (WGS) entry which is preliminary data.</text>
</comment>
<evidence type="ECO:0000313" key="2">
    <source>
        <dbReference type="Proteomes" id="UP000584374"/>
    </source>
</evidence>
<dbReference type="EMBL" id="JACHIW010000002">
    <property type="protein sequence ID" value="MBB5158071.1"/>
    <property type="molecule type" value="Genomic_DNA"/>
</dbReference>
<dbReference type="AlphaFoldDB" id="A0A840QDQ9"/>
<reference evidence="1 2" key="1">
    <citation type="submission" date="2020-08" db="EMBL/GenBank/DDBJ databases">
        <title>Sequencing the genomes of 1000 actinobacteria strains.</title>
        <authorList>
            <person name="Klenk H.-P."/>
        </authorList>
    </citation>
    <scope>NUCLEOTIDE SEQUENCE [LARGE SCALE GENOMIC DNA]</scope>
    <source>
        <strain evidence="1 2">DSM 45584</strain>
    </source>
</reference>
<dbReference type="Proteomes" id="UP000584374">
    <property type="component" value="Unassembled WGS sequence"/>
</dbReference>
<accession>A0A840QDQ9</accession>